<name>A0ABY5QFI1_9BURK</name>
<dbReference type="Gene3D" id="3.90.1530.30">
    <property type="match status" value="1"/>
</dbReference>
<dbReference type="PANTHER" id="PTHR33375">
    <property type="entry name" value="CHROMOSOME-PARTITIONING PROTEIN PARB-RELATED"/>
    <property type="match status" value="1"/>
</dbReference>
<sequence length="301" mass="33824">MSGVPIGFIPEPILVPVENVLLSKKLQERTSTSRKFQQILASIQEVGLIEPLSVTRADGASKDVYVLLDGHLRLLALQQLKISHVLCLEATDDESYTYNNRLNRVSTIQEHRMICRAVERGISPERLAKALAVDVSLIRRKIRLLDGLCPEAIELLKDREFSPEISRVLRKMKPTRQIECVELMSSVNNITVPYVEALFVATPANLLVGEKKPTKLTGVTVEQMAIMEHEMGNLQTQYKLVEQTYGQDVLNLVIAKGYLARLMENDAVRKFIDRYQPDIIPEFESIIATVSLDQSQSASPT</sequence>
<dbReference type="Proteomes" id="UP001058980">
    <property type="component" value="Chromosome"/>
</dbReference>
<dbReference type="EMBL" id="CP102780">
    <property type="protein sequence ID" value="UVA79561.1"/>
    <property type="molecule type" value="Genomic_DNA"/>
</dbReference>
<dbReference type="SUPFAM" id="SSF109709">
    <property type="entry name" value="KorB DNA-binding domain-like"/>
    <property type="match status" value="1"/>
</dbReference>
<reference evidence="2" key="1">
    <citation type="submission" date="2022-08" db="EMBL/GenBank/DDBJ databases">
        <title>Multi-unit outbreak of Pandoraea commovens among non-cystic fibrosis intensive care patients from 2019 to 2021 in Berlin, Germany.</title>
        <authorList>
            <person name="Menzel P."/>
        </authorList>
    </citation>
    <scope>NUCLEOTIDE SEQUENCE</scope>
    <source>
        <strain evidence="2">LB-19-202-79</strain>
    </source>
</reference>
<protein>
    <submittedName>
        <fullName evidence="2">ParB N-terminal domain-containing protein</fullName>
    </submittedName>
</protein>
<dbReference type="InterPro" id="IPR011111">
    <property type="entry name" value="Plasmid_RepB"/>
</dbReference>
<evidence type="ECO:0000259" key="1">
    <source>
        <dbReference type="SMART" id="SM00470"/>
    </source>
</evidence>
<evidence type="ECO:0000313" key="2">
    <source>
        <dbReference type="EMBL" id="UVA79561.1"/>
    </source>
</evidence>
<proteinExistence type="predicted"/>
<dbReference type="Gene3D" id="1.10.10.2830">
    <property type="match status" value="1"/>
</dbReference>
<organism evidence="2 3">
    <name type="scientific">Pandoraea commovens</name>
    <dbReference type="NCBI Taxonomy" id="2508289"/>
    <lineage>
        <taxon>Bacteria</taxon>
        <taxon>Pseudomonadati</taxon>
        <taxon>Pseudomonadota</taxon>
        <taxon>Betaproteobacteria</taxon>
        <taxon>Burkholderiales</taxon>
        <taxon>Burkholderiaceae</taxon>
        <taxon>Pandoraea</taxon>
    </lineage>
</organism>
<gene>
    <name evidence="2" type="ORF">NTU39_00490</name>
</gene>
<dbReference type="SMART" id="SM00470">
    <property type="entry name" value="ParB"/>
    <property type="match status" value="1"/>
</dbReference>
<dbReference type="CDD" id="cd16387">
    <property type="entry name" value="ParB_N_Srx"/>
    <property type="match status" value="1"/>
</dbReference>
<dbReference type="Pfam" id="PF07506">
    <property type="entry name" value="RepB"/>
    <property type="match status" value="1"/>
</dbReference>
<dbReference type="RefSeq" id="WP_257958951.1">
    <property type="nucleotide sequence ID" value="NZ_CP102780.1"/>
</dbReference>
<accession>A0ABY5QFI1</accession>
<dbReference type="SUPFAM" id="SSF110849">
    <property type="entry name" value="ParB/Sulfiredoxin"/>
    <property type="match status" value="1"/>
</dbReference>
<evidence type="ECO:0000313" key="3">
    <source>
        <dbReference type="Proteomes" id="UP001058980"/>
    </source>
</evidence>
<dbReference type="PANTHER" id="PTHR33375:SF1">
    <property type="entry name" value="CHROMOSOME-PARTITIONING PROTEIN PARB-RELATED"/>
    <property type="match status" value="1"/>
</dbReference>
<dbReference type="Pfam" id="PF02195">
    <property type="entry name" value="ParB_N"/>
    <property type="match status" value="1"/>
</dbReference>
<keyword evidence="3" id="KW-1185">Reference proteome</keyword>
<dbReference type="InterPro" id="IPR003115">
    <property type="entry name" value="ParB_N"/>
</dbReference>
<dbReference type="InterPro" id="IPR050336">
    <property type="entry name" value="Chromosome_partition/occlusion"/>
</dbReference>
<feature type="domain" description="ParB-like N-terminal" evidence="1">
    <location>
        <begin position="13"/>
        <end position="108"/>
    </location>
</feature>
<dbReference type="InterPro" id="IPR036086">
    <property type="entry name" value="ParB/Sulfiredoxin_sf"/>
</dbReference>